<dbReference type="Gene3D" id="1.10.357.10">
    <property type="entry name" value="Tetracycline Repressor, domain 2"/>
    <property type="match status" value="1"/>
</dbReference>
<gene>
    <name evidence="8" type="ORF">CFN78_00295</name>
</gene>
<keyword evidence="3 5" id="KW-0238">DNA-binding</keyword>
<comment type="caution">
    <text evidence="8">The sequence shown here is derived from an EMBL/GenBank/DDBJ whole genome shotgun (WGS) entry which is preliminary data.</text>
</comment>
<dbReference type="PANTHER" id="PTHR30055:SF234">
    <property type="entry name" value="HTH-TYPE TRANSCRIPTIONAL REGULATOR BETI"/>
    <property type="match status" value="1"/>
</dbReference>
<dbReference type="Pfam" id="PF13977">
    <property type="entry name" value="TetR_C_6"/>
    <property type="match status" value="1"/>
</dbReference>
<dbReference type="InterPro" id="IPR039538">
    <property type="entry name" value="BetI_C"/>
</dbReference>
<dbReference type="InterPro" id="IPR001647">
    <property type="entry name" value="HTH_TetR"/>
</dbReference>
<dbReference type="PROSITE" id="PS50977">
    <property type="entry name" value="HTH_TETR_2"/>
    <property type="match status" value="1"/>
</dbReference>
<evidence type="ECO:0000313" key="8">
    <source>
        <dbReference type="EMBL" id="OZM74723.1"/>
    </source>
</evidence>
<dbReference type="Proteomes" id="UP000242444">
    <property type="component" value="Unassembled WGS sequence"/>
</dbReference>
<dbReference type="SUPFAM" id="SSF48498">
    <property type="entry name" value="Tetracyclin repressor-like, C-terminal domain"/>
    <property type="match status" value="1"/>
</dbReference>
<dbReference type="EMBL" id="NKYE01000001">
    <property type="protein sequence ID" value="OZM74723.1"/>
    <property type="molecule type" value="Genomic_DNA"/>
</dbReference>
<dbReference type="PANTHER" id="PTHR30055">
    <property type="entry name" value="HTH-TYPE TRANSCRIPTIONAL REGULATOR RUTR"/>
    <property type="match status" value="1"/>
</dbReference>
<feature type="region of interest" description="Disordered" evidence="6">
    <location>
        <begin position="194"/>
        <end position="217"/>
    </location>
</feature>
<keyword evidence="4" id="KW-0804">Transcription</keyword>
<feature type="DNA-binding region" description="H-T-H motif" evidence="5">
    <location>
        <begin position="31"/>
        <end position="50"/>
    </location>
</feature>
<dbReference type="GO" id="GO:0003700">
    <property type="term" value="F:DNA-binding transcription factor activity"/>
    <property type="evidence" value="ECO:0007669"/>
    <property type="project" value="TreeGrafter"/>
</dbReference>
<evidence type="ECO:0000259" key="7">
    <source>
        <dbReference type="PROSITE" id="PS50977"/>
    </source>
</evidence>
<evidence type="ECO:0000313" key="9">
    <source>
        <dbReference type="Proteomes" id="UP000242444"/>
    </source>
</evidence>
<protein>
    <submittedName>
        <fullName evidence="8">TetR family transcriptional regulator</fullName>
    </submittedName>
</protein>
<dbReference type="SUPFAM" id="SSF46689">
    <property type="entry name" value="Homeodomain-like"/>
    <property type="match status" value="1"/>
</dbReference>
<proteinExistence type="predicted"/>
<dbReference type="OrthoDB" id="9816296at2"/>
<dbReference type="AlphaFoldDB" id="A0A263D8F2"/>
<dbReference type="RefSeq" id="WP_094860508.1">
    <property type="nucleotide sequence ID" value="NZ_NKYE01000001.1"/>
</dbReference>
<evidence type="ECO:0000256" key="2">
    <source>
        <dbReference type="ARBA" id="ARBA00023015"/>
    </source>
</evidence>
<dbReference type="Pfam" id="PF00440">
    <property type="entry name" value="TetR_N"/>
    <property type="match status" value="1"/>
</dbReference>
<reference evidence="8 9" key="1">
    <citation type="submission" date="2017-07" db="EMBL/GenBank/DDBJ databases">
        <title>Amycolatopsis antarcticus sp. nov., isolated from the surface of an Antarcticus brown macroalga.</title>
        <authorList>
            <person name="Wang J."/>
            <person name="Leiva S."/>
            <person name="Huang J."/>
            <person name="Huang Y."/>
        </authorList>
    </citation>
    <scope>NUCLEOTIDE SEQUENCE [LARGE SCALE GENOMIC DNA]</scope>
    <source>
        <strain evidence="8 9">AU-G6</strain>
    </source>
</reference>
<keyword evidence="9" id="KW-1185">Reference proteome</keyword>
<evidence type="ECO:0000256" key="4">
    <source>
        <dbReference type="ARBA" id="ARBA00023163"/>
    </source>
</evidence>
<name>A0A263D8F2_9PSEU</name>
<keyword evidence="2" id="KW-0805">Transcription regulation</keyword>
<dbReference type="InterPro" id="IPR036271">
    <property type="entry name" value="Tet_transcr_reg_TetR-rel_C_sf"/>
</dbReference>
<evidence type="ECO:0000256" key="1">
    <source>
        <dbReference type="ARBA" id="ARBA00022491"/>
    </source>
</evidence>
<keyword evidence="1" id="KW-0678">Repressor</keyword>
<feature type="domain" description="HTH tetR-type" evidence="7">
    <location>
        <begin position="8"/>
        <end position="68"/>
    </location>
</feature>
<dbReference type="InterPro" id="IPR009057">
    <property type="entry name" value="Homeodomain-like_sf"/>
</dbReference>
<organism evidence="8 9">
    <name type="scientific">Amycolatopsis antarctica</name>
    <dbReference type="NCBI Taxonomy" id="1854586"/>
    <lineage>
        <taxon>Bacteria</taxon>
        <taxon>Bacillati</taxon>
        <taxon>Actinomycetota</taxon>
        <taxon>Actinomycetes</taxon>
        <taxon>Pseudonocardiales</taxon>
        <taxon>Pseudonocardiaceae</taxon>
        <taxon>Amycolatopsis</taxon>
    </lineage>
</organism>
<dbReference type="InParanoid" id="A0A263D8F2"/>
<evidence type="ECO:0000256" key="5">
    <source>
        <dbReference type="PROSITE-ProRule" id="PRU00335"/>
    </source>
</evidence>
<evidence type="ECO:0000256" key="6">
    <source>
        <dbReference type="SAM" id="MobiDB-lite"/>
    </source>
</evidence>
<accession>A0A263D8F2</accession>
<evidence type="ECO:0000256" key="3">
    <source>
        <dbReference type="ARBA" id="ARBA00023125"/>
    </source>
</evidence>
<feature type="compositionally biased region" description="Basic and acidic residues" evidence="6">
    <location>
        <begin position="208"/>
        <end position="217"/>
    </location>
</feature>
<sequence length="217" mass="24029">MPKIVDPAARRLAIADAVCRVIARSGIEHATLRVIAREAGLAIGSVRHYFADYEELLAFAMETYNARVGARLRAHLARLTDADPRAVVEDMLGELLPLDEQRRAESLVWLELTTAARKRPELRRHADRFAKDTRTLVARILTGSAERGKLRPGIDIAVETVRLTALIDGLVTNAVVHPARTPPDLARQVVRTHLDSLSSESGDSRPAGVHDRDTMRR</sequence>
<dbReference type="InterPro" id="IPR050109">
    <property type="entry name" value="HTH-type_TetR-like_transc_reg"/>
</dbReference>
<dbReference type="GO" id="GO:0000976">
    <property type="term" value="F:transcription cis-regulatory region binding"/>
    <property type="evidence" value="ECO:0007669"/>
    <property type="project" value="TreeGrafter"/>
</dbReference>